<evidence type="ECO:0000256" key="1">
    <source>
        <dbReference type="ARBA" id="ARBA00023015"/>
    </source>
</evidence>
<dbReference type="RefSeq" id="WP_093284275.1">
    <property type="nucleotide sequence ID" value="NZ_FOFS01000005.1"/>
</dbReference>
<evidence type="ECO:0000313" key="5">
    <source>
        <dbReference type="EMBL" id="SEQ30111.1"/>
    </source>
</evidence>
<dbReference type="Proteomes" id="UP000199233">
    <property type="component" value="Unassembled WGS sequence"/>
</dbReference>
<dbReference type="InterPro" id="IPR009057">
    <property type="entry name" value="Homeodomain-like_sf"/>
</dbReference>
<accession>A0A1H9EWT7</accession>
<dbReference type="PANTHER" id="PTHR47894">
    <property type="entry name" value="HTH-TYPE TRANSCRIPTIONAL REGULATOR GADX"/>
    <property type="match status" value="1"/>
</dbReference>
<evidence type="ECO:0000256" key="3">
    <source>
        <dbReference type="ARBA" id="ARBA00023163"/>
    </source>
</evidence>
<keyword evidence="6" id="KW-1185">Reference proteome</keyword>
<dbReference type="PROSITE" id="PS01124">
    <property type="entry name" value="HTH_ARAC_FAMILY_2"/>
    <property type="match status" value="1"/>
</dbReference>
<dbReference type="InterPro" id="IPR018060">
    <property type="entry name" value="HTH_AraC"/>
</dbReference>
<dbReference type="OrthoDB" id="5740883at2"/>
<protein>
    <submittedName>
        <fullName evidence="5">Helix-turn-helix domain-containing protein</fullName>
    </submittedName>
</protein>
<name>A0A1H9EWT7_9GAMM</name>
<dbReference type="GO" id="GO:0005829">
    <property type="term" value="C:cytosol"/>
    <property type="evidence" value="ECO:0007669"/>
    <property type="project" value="TreeGrafter"/>
</dbReference>
<dbReference type="SUPFAM" id="SSF46689">
    <property type="entry name" value="Homeodomain-like"/>
    <property type="match status" value="1"/>
</dbReference>
<keyword evidence="3" id="KW-0804">Transcription</keyword>
<evidence type="ECO:0000256" key="2">
    <source>
        <dbReference type="ARBA" id="ARBA00023125"/>
    </source>
</evidence>
<dbReference type="Pfam" id="PF12625">
    <property type="entry name" value="Arabinose_bd"/>
    <property type="match status" value="1"/>
</dbReference>
<dbReference type="PANTHER" id="PTHR47894:SF4">
    <property type="entry name" value="HTH-TYPE TRANSCRIPTIONAL REGULATOR GADX"/>
    <property type="match status" value="1"/>
</dbReference>
<keyword evidence="2" id="KW-0238">DNA-binding</keyword>
<dbReference type="Gene3D" id="1.10.10.60">
    <property type="entry name" value="Homeodomain-like"/>
    <property type="match status" value="1"/>
</dbReference>
<keyword evidence="1" id="KW-0805">Transcription regulation</keyword>
<organism evidence="5 6">
    <name type="scientific">Solimonas aquatica</name>
    <dbReference type="NCBI Taxonomy" id="489703"/>
    <lineage>
        <taxon>Bacteria</taxon>
        <taxon>Pseudomonadati</taxon>
        <taxon>Pseudomonadota</taxon>
        <taxon>Gammaproteobacteria</taxon>
        <taxon>Nevskiales</taxon>
        <taxon>Nevskiaceae</taxon>
        <taxon>Solimonas</taxon>
    </lineage>
</organism>
<dbReference type="Pfam" id="PF12833">
    <property type="entry name" value="HTH_18"/>
    <property type="match status" value="1"/>
</dbReference>
<feature type="domain" description="HTH araC/xylS-type" evidence="4">
    <location>
        <begin position="243"/>
        <end position="341"/>
    </location>
</feature>
<sequence length="346" mass="38296">MRISASTSSGQGRHVLAAAASGVRAFIRCEGGNDSTVLSRAGLDGASIDNPLLPLDLGAYCRMMELAAADTGDDNFGLRYGQQFQPEQLGLIGQIALAAPNLGSALEHLAGLFPFHQQVTETAFREQNGVLSLEYRILDGRILQRRQDAELTLGMFANVLRRCLGADWAPDEVWFEHPRPGQWREHREAFRAPVRYGQSRNALRFRLRDPLQAMPGRDLSTLVQLRQQLLQVAGDTGQLSFVDSLCGEIRSRLVSGYPHIEAVAAALGLARWTLQRRLAESGCSYAELVEDLRRRLATQYLGERHLPLSDIAALLGYSELSAFTRACVRWFGAAPTQLRRQRDGLL</sequence>
<proteinExistence type="predicted"/>
<dbReference type="EMBL" id="FOFS01000005">
    <property type="protein sequence ID" value="SEQ30111.1"/>
    <property type="molecule type" value="Genomic_DNA"/>
</dbReference>
<dbReference type="GO" id="GO:0003700">
    <property type="term" value="F:DNA-binding transcription factor activity"/>
    <property type="evidence" value="ECO:0007669"/>
    <property type="project" value="InterPro"/>
</dbReference>
<evidence type="ECO:0000313" key="6">
    <source>
        <dbReference type="Proteomes" id="UP000199233"/>
    </source>
</evidence>
<dbReference type="SMART" id="SM00342">
    <property type="entry name" value="HTH_ARAC"/>
    <property type="match status" value="1"/>
</dbReference>
<evidence type="ECO:0000259" key="4">
    <source>
        <dbReference type="PROSITE" id="PS01124"/>
    </source>
</evidence>
<dbReference type="AlphaFoldDB" id="A0A1H9EWT7"/>
<gene>
    <name evidence="5" type="ORF">SAMN04488038_105183</name>
</gene>
<dbReference type="InterPro" id="IPR032687">
    <property type="entry name" value="AraC-type_N"/>
</dbReference>
<reference evidence="5 6" key="1">
    <citation type="submission" date="2016-10" db="EMBL/GenBank/DDBJ databases">
        <authorList>
            <person name="de Groot N.N."/>
        </authorList>
    </citation>
    <scope>NUCLEOTIDE SEQUENCE [LARGE SCALE GENOMIC DNA]</scope>
    <source>
        <strain evidence="5 6">DSM 25927</strain>
    </source>
</reference>
<dbReference type="STRING" id="489703.SAMN04488038_105183"/>
<dbReference type="GO" id="GO:0000976">
    <property type="term" value="F:transcription cis-regulatory region binding"/>
    <property type="evidence" value="ECO:0007669"/>
    <property type="project" value="TreeGrafter"/>
</dbReference>